<comment type="subcellular location">
    <subcellularLocation>
        <location evidence="1">Cell membrane</location>
        <topology evidence="1">Multi-pass membrane protein</topology>
    </subcellularLocation>
</comment>
<proteinExistence type="predicted"/>
<evidence type="ECO:0000256" key="2">
    <source>
        <dbReference type="ARBA" id="ARBA00022475"/>
    </source>
</evidence>
<name>A0A2N5WYK7_9GAMM</name>
<dbReference type="GO" id="GO:0022904">
    <property type="term" value="P:respiratory electron transport chain"/>
    <property type="evidence" value="ECO:0007669"/>
    <property type="project" value="InterPro"/>
</dbReference>
<accession>A0A2N5WYK7</accession>
<dbReference type="InterPro" id="IPR016174">
    <property type="entry name" value="Di-haem_cyt_TM"/>
</dbReference>
<dbReference type="SUPFAM" id="SSF81342">
    <property type="entry name" value="Transmembrane di-heme cytochromes"/>
    <property type="match status" value="1"/>
</dbReference>
<evidence type="ECO:0000256" key="5">
    <source>
        <dbReference type="ARBA" id="ARBA00023136"/>
    </source>
</evidence>
<feature type="transmembrane region" description="Helical" evidence="6">
    <location>
        <begin position="87"/>
        <end position="108"/>
    </location>
</feature>
<dbReference type="OrthoDB" id="196472at2"/>
<keyword evidence="2" id="KW-1003">Cell membrane</keyword>
<comment type="caution">
    <text evidence="8">The sequence shown here is derived from an EMBL/GenBank/DDBJ whole genome shotgun (WGS) entry which is preliminary data.</text>
</comment>
<keyword evidence="5 6" id="KW-0472">Membrane</keyword>
<feature type="transmembrane region" description="Helical" evidence="6">
    <location>
        <begin position="179"/>
        <end position="203"/>
    </location>
</feature>
<evidence type="ECO:0000256" key="4">
    <source>
        <dbReference type="ARBA" id="ARBA00022989"/>
    </source>
</evidence>
<dbReference type="GO" id="GO:0020037">
    <property type="term" value="F:heme binding"/>
    <property type="evidence" value="ECO:0007669"/>
    <property type="project" value="TreeGrafter"/>
</dbReference>
<dbReference type="GO" id="GO:0009055">
    <property type="term" value="F:electron transfer activity"/>
    <property type="evidence" value="ECO:0007669"/>
    <property type="project" value="InterPro"/>
</dbReference>
<evidence type="ECO:0000256" key="6">
    <source>
        <dbReference type="SAM" id="Phobius"/>
    </source>
</evidence>
<reference evidence="8 9" key="1">
    <citation type="submission" date="2018-01" db="EMBL/GenBank/DDBJ databases">
        <title>The draft genome sequence of Halioglobus lutimaris HF004.</title>
        <authorList>
            <person name="Du Z.-J."/>
            <person name="Shi M.-J."/>
        </authorList>
    </citation>
    <scope>NUCLEOTIDE SEQUENCE [LARGE SCALE GENOMIC DNA]</scope>
    <source>
        <strain evidence="8 9">HF004</strain>
    </source>
</reference>
<dbReference type="GO" id="GO:0005886">
    <property type="term" value="C:plasma membrane"/>
    <property type="evidence" value="ECO:0007669"/>
    <property type="project" value="UniProtKB-SubCell"/>
</dbReference>
<dbReference type="InterPro" id="IPR051542">
    <property type="entry name" value="Hydrogenase_cytochrome"/>
</dbReference>
<protein>
    <submittedName>
        <fullName evidence="8">Hydrogenase</fullName>
    </submittedName>
</protein>
<feature type="domain" description="Cytochrome b561 bacterial/Ni-hydrogenase" evidence="7">
    <location>
        <begin position="3"/>
        <end position="169"/>
    </location>
</feature>
<dbReference type="EMBL" id="PKUS01000032">
    <property type="protein sequence ID" value="PLW67322.1"/>
    <property type="molecule type" value="Genomic_DNA"/>
</dbReference>
<evidence type="ECO:0000256" key="1">
    <source>
        <dbReference type="ARBA" id="ARBA00004651"/>
    </source>
</evidence>
<dbReference type="Gene3D" id="1.20.950.20">
    <property type="entry name" value="Transmembrane di-heme cytochromes, Chain C"/>
    <property type="match status" value="1"/>
</dbReference>
<keyword evidence="9" id="KW-1185">Reference proteome</keyword>
<evidence type="ECO:0000256" key="3">
    <source>
        <dbReference type="ARBA" id="ARBA00022692"/>
    </source>
</evidence>
<dbReference type="AlphaFoldDB" id="A0A2N5WYK7"/>
<evidence type="ECO:0000259" key="7">
    <source>
        <dbReference type="Pfam" id="PF01292"/>
    </source>
</evidence>
<dbReference type="PANTHER" id="PTHR30485:SF2">
    <property type="entry name" value="BLL0597 PROTEIN"/>
    <property type="match status" value="1"/>
</dbReference>
<dbReference type="Proteomes" id="UP000235005">
    <property type="component" value="Unassembled WGS sequence"/>
</dbReference>
<feature type="transmembrane region" description="Helical" evidence="6">
    <location>
        <begin position="137"/>
        <end position="158"/>
    </location>
</feature>
<keyword evidence="4 6" id="KW-1133">Transmembrane helix</keyword>
<evidence type="ECO:0000313" key="8">
    <source>
        <dbReference type="EMBL" id="PLW67322.1"/>
    </source>
</evidence>
<dbReference type="Pfam" id="PF01292">
    <property type="entry name" value="Ni_hydr_CYTB"/>
    <property type="match status" value="1"/>
</dbReference>
<keyword evidence="3 6" id="KW-0812">Transmembrane</keyword>
<feature type="transmembrane region" description="Helical" evidence="6">
    <location>
        <begin position="7"/>
        <end position="23"/>
    </location>
</feature>
<gene>
    <name evidence="8" type="ORF">C0039_17810</name>
</gene>
<feature type="transmembrane region" description="Helical" evidence="6">
    <location>
        <begin position="35"/>
        <end position="53"/>
    </location>
</feature>
<sequence>MLWDLPTRVFHWALVLCIGLAWWSGEEGRNDVHEWTGYTLLVLVVSRIAWGFVGSRHSRFSDFVHGPRTTIAYLRGARSPTPGHNPLGAWSVLALLLLMLVQAVSGLFNSDDILFPGPLYYAASTPLRDTMGVVHELAFEALLVLIALHVLVVSYHQWVKKEGLIRAMLVGKAAQKTGLSAPVATWKALLIFILVAAAVWLGLEQAPQPQPLW</sequence>
<dbReference type="InterPro" id="IPR011577">
    <property type="entry name" value="Cyt_b561_bac/Ni-Hgenase"/>
</dbReference>
<dbReference type="PANTHER" id="PTHR30485">
    <property type="entry name" value="NI/FE-HYDROGENASE 1 B-TYPE CYTOCHROME SUBUNIT"/>
    <property type="match status" value="1"/>
</dbReference>
<organism evidence="8 9">
    <name type="scientific">Pseudohalioglobus lutimaris</name>
    <dbReference type="NCBI Taxonomy" id="1737061"/>
    <lineage>
        <taxon>Bacteria</taxon>
        <taxon>Pseudomonadati</taxon>
        <taxon>Pseudomonadota</taxon>
        <taxon>Gammaproteobacteria</taxon>
        <taxon>Cellvibrionales</taxon>
        <taxon>Halieaceae</taxon>
        <taxon>Pseudohalioglobus</taxon>
    </lineage>
</organism>
<evidence type="ECO:0000313" key="9">
    <source>
        <dbReference type="Proteomes" id="UP000235005"/>
    </source>
</evidence>